<dbReference type="EMBL" id="JAAVUP010000005">
    <property type="protein sequence ID" value="NKE18774.1"/>
    <property type="molecule type" value="Genomic_DNA"/>
</dbReference>
<dbReference type="Pfam" id="PF04828">
    <property type="entry name" value="GFA"/>
    <property type="match status" value="1"/>
</dbReference>
<proteinExistence type="inferred from homology"/>
<keyword evidence="7" id="KW-1185">Reference proteome</keyword>
<dbReference type="PANTHER" id="PTHR28620">
    <property type="entry name" value="CENTROMERE PROTEIN V"/>
    <property type="match status" value="1"/>
</dbReference>
<evidence type="ECO:0000313" key="6">
    <source>
        <dbReference type="EMBL" id="NKE18774.1"/>
    </source>
</evidence>
<keyword evidence="2" id="KW-0479">Metal-binding</keyword>
<protein>
    <submittedName>
        <fullName evidence="5">GFA family protein</fullName>
    </submittedName>
</protein>
<reference evidence="5" key="3">
    <citation type="journal article" date="2021" name="Syst. Appl. Microbiol.">
        <title>Roseomonas hellenica sp. nov., isolated from roots of wild-growing Alkanna tinctoria.</title>
        <authorList>
            <person name="Rat A."/>
            <person name="Naranjo H.D."/>
            <person name="Lebbe L."/>
            <person name="Cnockaert M."/>
            <person name="Krigas N."/>
            <person name="Grigoriadou K."/>
            <person name="Maloupa E."/>
            <person name="Willems A."/>
        </authorList>
    </citation>
    <scope>NUCLEOTIDE SEQUENCE</scope>
    <source>
        <strain evidence="5">LMG 31161</strain>
    </source>
</reference>
<evidence type="ECO:0000313" key="5">
    <source>
        <dbReference type="EMBL" id="MBR0657908.1"/>
    </source>
</evidence>
<accession>A0A9X9WC48</accession>
<comment type="caution">
    <text evidence="5">The sequence shown here is derived from an EMBL/GenBank/DDBJ whole genome shotgun (WGS) entry which is preliminary data.</text>
</comment>
<gene>
    <name evidence="6" type="ORF">GWK15_17605</name>
    <name evidence="5" type="ORF">GXW75_01500</name>
</gene>
<dbReference type="SUPFAM" id="SSF51316">
    <property type="entry name" value="Mss4-like"/>
    <property type="match status" value="1"/>
</dbReference>
<dbReference type="Proteomes" id="UP001138708">
    <property type="component" value="Unassembled WGS sequence"/>
</dbReference>
<dbReference type="Proteomes" id="UP000746741">
    <property type="component" value="Unassembled WGS sequence"/>
</dbReference>
<reference evidence="6 7" key="2">
    <citation type="submission" date="2020-02" db="EMBL/GenBank/DDBJ databases">
        <authorList>
            <person name="Sun Q."/>
            <person name="Inoue M."/>
        </authorList>
    </citation>
    <scope>NUCLEOTIDE SEQUENCE [LARGE SCALE GENOMIC DNA]</scope>
    <source>
        <strain evidence="6 7">KCTC 22478</strain>
    </source>
</reference>
<dbReference type="EMBL" id="JAAEDK010000003">
    <property type="protein sequence ID" value="MBR0657908.1"/>
    <property type="molecule type" value="Genomic_DNA"/>
</dbReference>
<feature type="domain" description="CENP-V/GFA" evidence="4">
    <location>
        <begin position="3"/>
        <end position="111"/>
    </location>
</feature>
<sequence>MAYDGSCHCGAVTFSVEGDAPTQALSCNCSICRRKGLLLTFAPRSSLTLRGQEALKAYLFNTHKIEHQFCTTCGVEPFAFAAAPDGTPSVAINLRCLPAVDLDTLEIQRFDGASR</sequence>
<dbReference type="InterPro" id="IPR006913">
    <property type="entry name" value="CENP-V/GFA"/>
</dbReference>
<keyword evidence="3" id="KW-0862">Zinc</keyword>
<evidence type="ECO:0000313" key="7">
    <source>
        <dbReference type="Proteomes" id="UP000746741"/>
    </source>
</evidence>
<dbReference type="GO" id="GO:0016846">
    <property type="term" value="F:carbon-sulfur lyase activity"/>
    <property type="evidence" value="ECO:0007669"/>
    <property type="project" value="InterPro"/>
</dbReference>
<reference evidence="5" key="1">
    <citation type="submission" date="2020-01" db="EMBL/GenBank/DDBJ databases">
        <authorList>
            <person name="Rat A."/>
        </authorList>
    </citation>
    <scope>NUCLEOTIDE SEQUENCE</scope>
    <source>
        <strain evidence="5">LMG 31161</strain>
    </source>
</reference>
<dbReference type="InterPro" id="IPR052355">
    <property type="entry name" value="CENP-V-like"/>
</dbReference>
<name>A0A9X9WC48_9PROT</name>
<evidence type="ECO:0000256" key="1">
    <source>
        <dbReference type="ARBA" id="ARBA00005495"/>
    </source>
</evidence>
<evidence type="ECO:0000313" key="8">
    <source>
        <dbReference type="Proteomes" id="UP001138708"/>
    </source>
</evidence>
<dbReference type="AlphaFoldDB" id="A0A9X9WC48"/>
<dbReference type="Gene3D" id="2.170.150.70">
    <property type="match status" value="1"/>
</dbReference>
<dbReference type="RefSeq" id="WP_168042677.1">
    <property type="nucleotide sequence ID" value="NZ_JAAEDK010000003.1"/>
</dbReference>
<dbReference type="PROSITE" id="PS51891">
    <property type="entry name" value="CENP_V_GFA"/>
    <property type="match status" value="1"/>
</dbReference>
<dbReference type="GO" id="GO:0046872">
    <property type="term" value="F:metal ion binding"/>
    <property type="evidence" value="ECO:0007669"/>
    <property type="project" value="UniProtKB-KW"/>
</dbReference>
<evidence type="ECO:0000256" key="3">
    <source>
        <dbReference type="ARBA" id="ARBA00022833"/>
    </source>
</evidence>
<evidence type="ECO:0000259" key="4">
    <source>
        <dbReference type="PROSITE" id="PS51891"/>
    </source>
</evidence>
<dbReference type="InterPro" id="IPR011057">
    <property type="entry name" value="Mss4-like_sf"/>
</dbReference>
<evidence type="ECO:0000256" key="2">
    <source>
        <dbReference type="ARBA" id="ARBA00022723"/>
    </source>
</evidence>
<comment type="similarity">
    <text evidence="1">Belongs to the Gfa family.</text>
</comment>
<dbReference type="PANTHER" id="PTHR28620:SF1">
    <property type="entry name" value="CENP-V_GFA DOMAIN-CONTAINING PROTEIN"/>
    <property type="match status" value="1"/>
</dbReference>
<organism evidence="5 8">
    <name type="scientific">Neoroseomonas oryzicola</name>
    <dbReference type="NCBI Taxonomy" id="535904"/>
    <lineage>
        <taxon>Bacteria</taxon>
        <taxon>Pseudomonadati</taxon>
        <taxon>Pseudomonadota</taxon>
        <taxon>Alphaproteobacteria</taxon>
        <taxon>Acetobacterales</taxon>
        <taxon>Acetobacteraceae</taxon>
        <taxon>Neoroseomonas</taxon>
    </lineage>
</organism>